<name>A0A516GB32_9MICO</name>
<gene>
    <name evidence="2" type="ORF">FNH13_10650</name>
</gene>
<dbReference type="SUPFAM" id="SSF47598">
    <property type="entry name" value="Ribbon-helix-helix"/>
    <property type="match status" value="1"/>
</dbReference>
<feature type="region of interest" description="Disordered" evidence="1">
    <location>
        <begin position="41"/>
        <end position="66"/>
    </location>
</feature>
<proteinExistence type="predicted"/>
<dbReference type="AlphaFoldDB" id="A0A516GB32"/>
<dbReference type="EMBL" id="CP041616">
    <property type="protein sequence ID" value="QDO88725.1"/>
    <property type="molecule type" value="Genomic_DNA"/>
</dbReference>
<sequence length="103" mass="11273">MSKDYSDAADWAEHDMELPKDSKSALRGHAAAEFGAEVLRRAGGRPALDPTATPGAHSPRRQVRLPQELSDQVDELATRTATRPASIMRQAIQDYVDRHPSPA</sequence>
<dbReference type="InterPro" id="IPR013321">
    <property type="entry name" value="Arc_rbn_hlx_hlx"/>
</dbReference>
<dbReference type="InterPro" id="IPR010985">
    <property type="entry name" value="Ribbon_hlx_hlx"/>
</dbReference>
<dbReference type="Proteomes" id="UP000315395">
    <property type="component" value="Chromosome"/>
</dbReference>
<evidence type="ECO:0008006" key="4">
    <source>
        <dbReference type="Google" id="ProtNLM"/>
    </source>
</evidence>
<feature type="region of interest" description="Disordered" evidence="1">
    <location>
        <begin position="1"/>
        <end position="24"/>
    </location>
</feature>
<evidence type="ECO:0000256" key="1">
    <source>
        <dbReference type="SAM" id="MobiDB-lite"/>
    </source>
</evidence>
<dbReference type="RefSeq" id="WP_143783402.1">
    <property type="nucleotide sequence ID" value="NZ_CP041616.1"/>
</dbReference>
<dbReference type="OrthoDB" id="5193415at2"/>
<protein>
    <recommendedName>
        <fullName evidence="4">Ribbon-helix-helix protein, CopG family</fullName>
    </recommendedName>
</protein>
<dbReference type="Gene3D" id="1.10.1220.10">
    <property type="entry name" value="Met repressor-like"/>
    <property type="match status" value="1"/>
</dbReference>
<dbReference type="KEGG" id="orz:FNH13_10650"/>
<dbReference type="GO" id="GO:0006355">
    <property type="term" value="P:regulation of DNA-templated transcription"/>
    <property type="evidence" value="ECO:0007669"/>
    <property type="project" value="InterPro"/>
</dbReference>
<evidence type="ECO:0000313" key="3">
    <source>
        <dbReference type="Proteomes" id="UP000315395"/>
    </source>
</evidence>
<reference evidence="2 3" key="1">
    <citation type="submission" date="2019-07" db="EMBL/GenBank/DDBJ databases">
        <title>complete genome sequencing of Ornithinimicrobium sp. H23M54.</title>
        <authorList>
            <person name="Bae J.-W."/>
            <person name="Lee S.-Y."/>
        </authorList>
    </citation>
    <scope>NUCLEOTIDE SEQUENCE [LARGE SCALE GENOMIC DNA]</scope>
    <source>
        <strain evidence="2 3">H23M54</strain>
    </source>
</reference>
<organism evidence="2 3">
    <name type="scientific">Ornithinimicrobium ciconiae</name>
    <dbReference type="NCBI Taxonomy" id="2594265"/>
    <lineage>
        <taxon>Bacteria</taxon>
        <taxon>Bacillati</taxon>
        <taxon>Actinomycetota</taxon>
        <taxon>Actinomycetes</taxon>
        <taxon>Micrococcales</taxon>
        <taxon>Ornithinimicrobiaceae</taxon>
        <taxon>Ornithinimicrobium</taxon>
    </lineage>
</organism>
<keyword evidence="3" id="KW-1185">Reference proteome</keyword>
<evidence type="ECO:0000313" key="2">
    <source>
        <dbReference type="EMBL" id="QDO88725.1"/>
    </source>
</evidence>
<accession>A0A516GB32</accession>
<feature type="region of interest" description="Disordered" evidence="1">
    <location>
        <begin position="78"/>
        <end position="103"/>
    </location>
</feature>